<evidence type="ECO:0000313" key="2">
    <source>
        <dbReference type="Proteomes" id="UP001499994"/>
    </source>
</evidence>
<name>A0ABP7M207_9GAMM</name>
<proteinExistence type="predicted"/>
<reference evidence="2" key="1">
    <citation type="journal article" date="2019" name="Int. J. Syst. Evol. Microbiol.">
        <title>The Global Catalogue of Microorganisms (GCM) 10K type strain sequencing project: providing services to taxonomists for standard genome sequencing and annotation.</title>
        <authorList>
            <consortium name="The Broad Institute Genomics Platform"/>
            <consortium name="The Broad Institute Genome Sequencing Center for Infectious Disease"/>
            <person name="Wu L."/>
            <person name="Ma J."/>
        </authorList>
    </citation>
    <scope>NUCLEOTIDE SEQUENCE [LARGE SCALE GENOMIC DNA]</scope>
    <source>
        <strain evidence="2">JCM 17201</strain>
    </source>
</reference>
<evidence type="ECO:0000313" key="1">
    <source>
        <dbReference type="EMBL" id="GAA3911608.1"/>
    </source>
</evidence>
<comment type="caution">
    <text evidence="1">The sequence shown here is derived from an EMBL/GenBank/DDBJ whole genome shotgun (WGS) entry which is preliminary data.</text>
</comment>
<dbReference type="RefSeq" id="WP_346082713.1">
    <property type="nucleotide sequence ID" value="NZ_BAABDG010000010.1"/>
</dbReference>
<organism evidence="1 2">
    <name type="scientific">Gibbsiella dentisursi</name>
    <dbReference type="NCBI Taxonomy" id="796890"/>
    <lineage>
        <taxon>Bacteria</taxon>
        <taxon>Pseudomonadati</taxon>
        <taxon>Pseudomonadota</taxon>
        <taxon>Gammaproteobacteria</taxon>
        <taxon>Enterobacterales</taxon>
        <taxon>Yersiniaceae</taxon>
        <taxon>Gibbsiella</taxon>
    </lineage>
</organism>
<accession>A0ABP7M207</accession>
<gene>
    <name evidence="1" type="ORF">GCM10022405_40950</name>
</gene>
<dbReference type="EMBL" id="BAABDG010000010">
    <property type="protein sequence ID" value="GAA3911608.1"/>
    <property type="molecule type" value="Genomic_DNA"/>
</dbReference>
<dbReference type="Proteomes" id="UP001499994">
    <property type="component" value="Unassembled WGS sequence"/>
</dbReference>
<sequence>MDDVELVEAFTEARRSERLQLLDLLSSKLDRLSASDASREQVISALKSWIDTRKAVGAPAGEKNNEGNRHA</sequence>
<keyword evidence="2" id="KW-1185">Reference proteome</keyword>
<protein>
    <submittedName>
        <fullName evidence="1">Uncharacterized protein</fullName>
    </submittedName>
</protein>